<evidence type="ECO:0000313" key="1">
    <source>
        <dbReference type="EMBL" id="MBB6558817.1"/>
    </source>
</evidence>
<organism evidence="1 2">
    <name type="scientific">Acidovorax soli</name>
    <dbReference type="NCBI Taxonomy" id="592050"/>
    <lineage>
        <taxon>Bacteria</taxon>
        <taxon>Pseudomonadati</taxon>
        <taxon>Pseudomonadota</taxon>
        <taxon>Betaproteobacteria</taxon>
        <taxon>Burkholderiales</taxon>
        <taxon>Comamonadaceae</taxon>
        <taxon>Acidovorax</taxon>
    </lineage>
</organism>
<dbReference type="Proteomes" id="UP000575083">
    <property type="component" value="Unassembled WGS sequence"/>
</dbReference>
<dbReference type="AlphaFoldDB" id="A0A7X0PC28"/>
<name>A0A7X0PC28_9BURK</name>
<comment type="caution">
    <text evidence="1">The sequence shown here is derived from an EMBL/GenBank/DDBJ whole genome shotgun (WGS) entry which is preliminary data.</text>
</comment>
<evidence type="ECO:0008006" key="3">
    <source>
        <dbReference type="Google" id="ProtNLM"/>
    </source>
</evidence>
<accession>A0A7X0PC28</accession>
<sequence length="61" mass="6521">MADDKTKTGGQDRSRISLSEDYEVRDWAAKFGVSAEQLKAAVQAVGNDAKAVEAHLKGSGR</sequence>
<proteinExistence type="predicted"/>
<dbReference type="RefSeq" id="WP_184856236.1">
    <property type="nucleotide sequence ID" value="NZ_JACHLK010000002.1"/>
</dbReference>
<evidence type="ECO:0000313" key="2">
    <source>
        <dbReference type="Proteomes" id="UP000575083"/>
    </source>
</evidence>
<dbReference type="Pfam" id="PF12244">
    <property type="entry name" value="DUF3606"/>
    <property type="match status" value="1"/>
</dbReference>
<gene>
    <name evidence="1" type="ORF">HNP48_001481</name>
</gene>
<keyword evidence="2" id="KW-1185">Reference proteome</keyword>
<reference evidence="1 2" key="1">
    <citation type="submission" date="2020-08" db="EMBL/GenBank/DDBJ databases">
        <title>Functional genomics of gut bacteria from endangered species of beetles.</title>
        <authorList>
            <person name="Carlos-Shanley C."/>
        </authorList>
    </citation>
    <scope>NUCLEOTIDE SEQUENCE [LARGE SCALE GENOMIC DNA]</scope>
    <source>
        <strain evidence="1 2">S00198</strain>
    </source>
</reference>
<protein>
    <recommendedName>
        <fullName evidence="3">DUF3606 domain-containing protein</fullName>
    </recommendedName>
</protein>
<dbReference type="InterPro" id="IPR022037">
    <property type="entry name" value="DUF3606"/>
</dbReference>
<dbReference type="EMBL" id="JACHLK010000002">
    <property type="protein sequence ID" value="MBB6558817.1"/>
    <property type="molecule type" value="Genomic_DNA"/>
</dbReference>